<feature type="region of interest" description="Disordered" evidence="1">
    <location>
        <begin position="102"/>
        <end position="125"/>
    </location>
</feature>
<comment type="caution">
    <text evidence="2">The sequence shown here is derived from an EMBL/GenBank/DDBJ whole genome shotgun (WGS) entry which is preliminary data.</text>
</comment>
<dbReference type="VEuPathDB" id="VectorBase:HLOH_062327"/>
<dbReference type="OrthoDB" id="10023262at2759"/>
<proteinExistence type="predicted"/>
<feature type="region of interest" description="Disordered" evidence="1">
    <location>
        <begin position="255"/>
        <end position="288"/>
    </location>
</feature>
<name>A0A9J6FAC9_HAELO</name>
<evidence type="ECO:0000256" key="1">
    <source>
        <dbReference type="SAM" id="MobiDB-lite"/>
    </source>
</evidence>
<feature type="compositionally biased region" description="Polar residues" evidence="1">
    <location>
        <begin position="102"/>
        <end position="112"/>
    </location>
</feature>
<keyword evidence="3" id="KW-1185">Reference proteome</keyword>
<dbReference type="EMBL" id="JABSTR010000001">
    <property type="protein sequence ID" value="KAH9359893.1"/>
    <property type="molecule type" value="Genomic_DNA"/>
</dbReference>
<dbReference type="AlphaFoldDB" id="A0A9J6FAC9"/>
<organism evidence="2 3">
    <name type="scientific">Haemaphysalis longicornis</name>
    <name type="common">Bush tick</name>
    <dbReference type="NCBI Taxonomy" id="44386"/>
    <lineage>
        <taxon>Eukaryota</taxon>
        <taxon>Metazoa</taxon>
        <taxon>Ecdysozoa</taxon>
        <taxon>Arthropoda</taxon>
        <taxon>Chelicerata</taxon>
        <taxon>Arachnida</taxon>
        <taxon>Acari</taxon>
        <taxon>Parasitiformes</taxon>
        <taxon>Ixodida</taxon>
        <taxon>Ixodoidea</taxon>
        <taxon>Ixodidae</taxon>
        <taxon>Haemaphysalinae</taxon>
        <taxon>Haemaphysalis</taxon>
    </lineage>
</organism>
<protein>
    <submittedName>
        <fullName evidence="2">Uncharacterized protein</fullName>
    </submittedName>
</protein>
<gene>
    <name evidence="2" type="ORF">HPB48_011061</name>
</gene>
<feature type="region of interest" description="Disordered" evidence="1">
    <location>
        <begin position="204"/>
        <end position="242"/>
    </location>
</feature>
<sequence>MYENQINLGYLLFLRPIMADVQKVNKAFEAKNADQTKLLKDLMTLLSSLVKKVVIPTQQIDVLTCRLEDHLNPKPYLGYLFETHCCSLFCETSVRNATGVTNRTNLSPSAENLPSADNLGTGADRRSSGSGGLLFESTAVASLPVGHVEALARAHSEAFGVTVRAAVTVLHFVRTSSVIAKAALTPLLTTGFVRELTTTLESRIASRGPTDARKWTAPYKSRSSSNRSRTSRDRPYTAGSKTSWSALDSRDVAGTAIPRSVAPTDSTSSPVSARTRRAGSRKAEAPSAVVHEPATFNLVVVLALFLRFRATGSSQEESSTR</sequence>
<evidence type="ECO:0000313" key="3">
    <source>
        <dbReference type="Proteomes" id="UP000821853"/>
    </source>
</evidence>
<reference evidence="2 3" key="1">
    <citation type="journal article" date="2020" name="Cell">
        <title>Large-Scale Comparative Analyses of Tick Genomes Elucidate Their Genetic Diversity and Vector Capacities.</title>
        <authorList>
            <consortium name="Tick Genome and Microbiome Consortium (TIGMIC)"/>
            <person name="Jia N."/>
            <person name="Wang J."/>
            <person name="Shi W."/>
            <person name="Du L."/>
            <person name="Sun Y."/>
            <person name="Zhan W."/>
            <person name="Jiang J.F."/>
            <person name="Wang Q."/>
            <person name="Zhang B."/>
            <person name="Ji P."/>
            <person name="Bell-Sakyi L."/>
            <person name="Cui X.M."/>
            <person name="Yuan T.T."/>
            <person name="Jiang B.G."/>
            <person name="Yang W.F."/>
            <person name="Lam T.T."/>
            <person name="Chang Q.C."/>
            <person name="Ding S.J."/>
            <person name="Wang X.J."/>
            <person name="Zhu J.G."/>
            <person name="Ruan X.D."/>
            <person name="Zhao L."/>
            <person name="Wei J.T."/>
            <person name="Ye R.Z."/>
            <person name="Que T.C."/>
            <person name="Du C.H."/>
            <person name="Zhou Y.H."/>
            <person name="Cheng J.X."/>
            <person name="Dai P.F."/>
            <person name="Guo W.B."/>
            <person name="Han X.H."/>
            <person name="Huang E.J."/>
            <person name="Li L.F."/>
            <person name="Wei W."/>
            <person name="Gao Y.C."/>
            <person name="Liu J.Z."/>
            <person name="Shao H.Z."/>
            <person name="Wang X."/>
            <person name="Wang C.C."/>
            <person name="Yang T.C."/>
            <person name="Huo Q.B."/>
            <person name="Li W."/>
            <person name="Chen H.Y."/>
            <person name="Chen S.E."/>
            <person name="Zhou L.G."/>
            <person name="Ni X.B."/>
            <person name="Tian J.H."/>
            <person name="Sheng Y."/>
            <person name="Liu T."/>
            <person name="Pan Y.S."/>
            <person name="Xia L.Y."/>
            <person name="Li J."/>
            <person name="Zhao F."/>
            <person name="Cao W.C."/>
        </authorList>
    </citation>
    <scope>NUCLEOTIDE SEQUENCE [LARGE SCALE GENOMIC DNA]</scope>
    <source>
        <strain evidence="2">HaeL-2018</strain>
    </source>
</reference>
<feature type="compositionally biased region" description="Polar residues" evidence="1">
    <location>
        <begin position="263"/>
        <end position="272"/>
    </location>
</feature>
<evidence type="ECO:0000313" key="2">
    <source>
        <dbReference type="EMBL" id="KAH9359893.1"/>
    </source>
</evidence>
<accession>A0A9J6FAC9</accession>
<dbReference type="Proteomes" id="UP000821853">
    <property type="component" value="Chromosome 1"/>
</dbReference>